<evidence type="ECO:0000256" key="1">
    <source>
        <dbReference type="ARBA" id="ARBA00011073"/>
    </source>
</evidence>
<feature type="domain" description="Peptidase S8/S53" evidence="8">
    <location>
        <begin position="210"/>
        <end position="623"/>
    </location>
</feature>
<dbReference type="PANTHER" id="PTHR43806:SF11">
    <property type="entry name" value="CEREVISIN-RELATED"/>
    <property type="match status" value="1"/>
</dbReference>
<dbReference type="EMBL" id="AP023356">
    <property type="protein sequence ID" value="BCJ46085.1"/>
    <property type="molecule type" value="Genomic_DNA"/>
</dbReference>
<dbReference type="InterPro" id="IPR007280">
    <property type="entry name" value="Peptidase_C_arc/bac"/>
</dbReference>
<feature type="active site" description="Charge relay system" evidence="5">
    <location>
        <position position="219"/>
    </location>
</feature>
<dbReference type="SUPFAM" id="SSF52743">
    <property type="entry name" value="Subtilisin-like"/>
    <property type="match status" value="1"/>
</dbReference>
<dbReference type="Gene3D" id="3.30.70.80">
    <property type="entry name" value="Peptidase S8 propeptide/proteinase inhibitor I9"/>
    <property type="match status" value="1"/>
</dbReference>
<proteinExistence type="inferred from homology"/>
<dbReference type="InterPro" id="IPR050131">
    <property type="entry name" value="Peptidase_S8_subtilisin-like"/>
</dbReference>
<dbReference type="PROSITE" id="PS00136">
    <property type="entry name" value="SUBTILASE_ASP"/>
    <property type="match status" value="1"/>
</dbReference>
<evidence type="ECO:0000256" key="3">
    <source>
        <dbReference type="ARBA" id="ARBA00022801"/>
    </source>
</evidence>
<organism evidence="10 11">
    <name type="scientific">Actinoplanes ianthinogenes</name>
    <dbReference type="NCBI Taxonomy" id="122358"/>
    <lineage>
        <taxon>Bacteria</taxon>
        <taxon>Bacillati</taxon>
        <taxon>Actinomycetota</taxon>
        <taxon>Actinomycetes</taxon>
        <taxon>Micromonosporales</taxon>
        <taxon>Micromonosporaceae</taxon>
        <taxon>Actinoplanes</taxon>
    </lineage>
</organism>
<evidence type="ECO:0000259" key="8">
    <source>
        <dbReference type="Pfam" id="PF00082"/>
    </source>
</evidence>
<dbReference type="Gene3D" id="3.40.50.200">
    <property type="entry name" value="Peptidase S8/S53 domain"/>
    <property type="match status" value="2"/>
</dbReference>
<evidence type="ECO:0000256" key="4">
    <source>
        <dbReference type="ARBA" id="ARBA00022825"/>
    </source>
</evidence>
<evidence type="ECO:0000313" key="10">
    <source>
        <dbReference type="EMBL" id="BCJ46085.1"/>
    </source>
</evidence>
<reference evidence="10 11" key="1">
    <citation type="submission" date="2020-08" db="EMBL/GenBank/DDBJ databases">
        <title>Whole genome shotgun sequence of Actinoplanes ianthinogenes NBRC 13996.</title>
        <authorList>
            <person name="Komaki H."/>
            <person name="Tamura T."/>
        </authorList>
    </citation>
    <scope>NUCLEOTIDE SEQUENCE [LARGE SCALE GENOMIC DNA]</scope>
    <source>
        <strain evidence="10 11">NBRC 13996</strain>
    </source>
</reference>
<dbReference type="InterPro" id="IPR000209">
    <property type="entry name" value="Peptidase_S8/S53_dom"/>
</dbReference>
<dbReference type="InterPro" id="IPR037045">
    <property type="entry name" value="S8pro/Inhibitor_I9_sf"/>
</dbReference>
<dbReference type="PRINTS" id="PR00723">
    <property type="entry name" value="SUBTILISIN"/>
</dbReference>
<feature type="active site" description="Charge relay system" evidence="5">
    <location>
        <position position="388"/>
    </location>
</feature>
<evidence type="ECO:0000256" key="5">
    <source>
        <dbReference type="PROSITE-ProRule" id="PRU01240"/>
    </source>
</evidence>
<evidence type="ECO:0000313" key="11">
    <source>
        <dbReference type="Proteomes" id="UP000676967"/>
    </source>
</evidence>
<comment type="similarity">
    <text evidence="1 5 6">Belongs to the peptidase S8 family.</text>
</comment>
<dbReference type="GO" id="GO:0008233">
    <property type="term" value="F:peptidase activity"/>
    <property type="evidence" value="ECO:0007669"/>
    <property type="project" value="UniProtKB-KW"/>
</dbReference>
<accession>A0ABM7M3F2</accession>
<feature type="domain" description="Peptidase C-terminal archaeal/bacterial" evidence="9">
    <location>
        <begin position="956"/>
        <end position="1020"/>
    </location>
</feature>
<dbReference type="Proteomes" id="UP000676967">
    <property type="component" value="Chromosome"/>
</dbReference>
<dbReference type="PANTHER" id="PTHR43806">
    <property type="entry name" value="PEPTIDASE S8"/>
    <property type="match status" value="1"/>
</dbReference>
<feature type="region of interest" description="Disordered" evidence="7">
    <location>
        <begin position="1"/>
        <end position="23"/>
    </location>
</feature>
<dbReference type="InterPro" id="IPR036852">
    <property type="entry name" value="Peptidase_S8/S53_dom_sf"/>
</dbReference>
<dbReference type="Pfam" id="PF04151">
    <property type="entry name" value="PPC"/>
    <property type="match status" value="1"/>
</dbReference>
<name>A0ABM7M3F2_9ACTN</name>
<protein>
    <submittedName>
        <fullName evidence="10">Serine protease</fullName>
    </submittedName>
</protein>
<dbReference type="Pfam" id="PF00082">
    <property type="entry name" value="Peptidase_S8"/>
    <property type="match status" value="1"/>
</dbReference>
<feature type="compositionally biased region" description="Low complexity" evidence="7">
    <location>
        <begin position="50"/>
        <end position="64"/>
    </location>
</feature>
<keyword evidence="2 5" id="KW-0645">Protease</keyword>
<dbReference type="InterPro" id="IPR023827">
    <property type="entry name" value="Peptidase_S8_Asp-AS"/>
</dbReference>
<feature type="region of interest" description="Disordered" evidence="7">
    <location>
        <begin position="50"/>
        <end position="77"/>
    </location>
</feature>
<evidence type="ECO:0000259" key="9">
    <source>
        <dbReference type="Pfam" id="PF04151"/>
    </source>
</evidence>
<sequence>MEKIRWMRPPPFAGADPAEDPPVRHRFTRSRRLLAAVSAVGIAVLGAPTPARAEPAAPAPVTEPGDGPKTDATGLGAHDSDLLNQAVASGKPKVTVIIATDAGQADDVAGQVEQLGGTVARRFDKVGYVLAQVPTGKVVKTAKLPGVAAIDLDETIKLPDPAADRTTRAAAAQAATLPGPGASTPAANPYMPTADIGSVEFKRKHPTWDGRGVTIGIMDSGVDLENPALKTTSTGERKIVDWVTATDPLLENDQTWRPMLSAPPSTYKLPAGTYLFNTFSEAITKGSDPAGDVNRDGDTTDVFGILYDPASHDIRVDTNQNLDFTDDAVMRPYKEKFDVGHFGVDNPATPIAERIPFVVEFREDVDLSPAGLDRVADFVNIGIPESTHGTHVAGITAANDMLGNPNFDGQAPGAKIVSARACSWGGGCTAAALTTGMVDLVVNRGVDVVNMSIGGLPALNDGNNARAELYDRLINDYGVQMFISAGNSGPGVNTIGDPSVAGDVVSVAASVSKQTWLANYGSVVRKDMALFPFSSRGPREDGGFKPNIAAPGSAISTVNTWIKEPDLAEAGYTLPIGLAMFNGTSMASPQATGGAALLLSAGFATDRGITPAQLRRALYTSADPIKNVPVVGQGNGLMDVNGAWALLSKKVETRRYTSSAPVCSPFSDALATPGRGTGIYNRCAVGAGGQAAGTRRVYNVQITRTSGPDRAIKHKLTWVGDKAFRSASSVSLPLNKAVTIPVTVTARDGLNSASLRVDDPATSTVDFEVMNAVVAPTAARQPSYAVDVEGTVERNSTTSYFVTVPDGAAALQVNLSGIATGSQTRWIAINPWGVPVDPTSTPNCYTNYSDPSDSSPCKPSERSYANPIPGVWELEVESRRTSPVLNNPFRLTARVQGVTVEPETVQLPSITAGQAAPVSWTVTNRFGPVTVVPQGGPLGSSASSRPTIANGASQQYQVAVPAGADRLDVSIGNASDPGADLDLKVLLNGAVVASQADGDSEEAVSIAKPAAGTYTVVVDGYAVPSGSTAYDYLDVYYSGSLGSLTVPANPVTLGAGQSATVTGSITATAAPQNGRKLFGRMTVVTDQGAIIGHGSVEIGAVS</sequence>
<dbReference type="InterPro" id="IPR015500">
    <property type="entry name" value="Peptidase_S8_subtilisin-rel"/>
</dbReference>
<gene>
    <name evidence="10" type="ORF">Aiant_67420</name>
</gene>
<dbReference type="PROSITE" id="PS51892">
    <property type="entry name" value="SUBTILASE"/>
    <property type="match status" value="1"/>
</dbReference>
<dbReference type="InterPro" id="IPR023828">
    <property type="entry name" value="Peptidase_S8_Ser-AS"/>
</dbReference>
<keyword evidence="11" id="KW-1185">Reference proteome</keyword>
<evidence type="ECO:0000256" key="2">
    <source>
        <dbReference type="ARBA" id="ARBA00022670"/>
    </source>
</evidence>
<feature type="active site" description="Charge relay system" evidence="5">
    <location>
        <position position="585"/>
    </location>
</feature>
<evidence type="ECO:0000256" key="7">
    <source>
        <dbReference type="SAM" id="MobiDB-lite"/>
    </source>
</evidence>
<dbReference type="Gene3D" id="2.60.120.380">
    <property type="match status" value="1"/>
</dbReference>
<dbReference type="GO" id="GO:0006508">
    <property type="term" value="P:proteolysis"/>
    <property type="evidence" value="ECO:0007669"/>
    <property type="project" value="UniProtKB-KW"/>
</dbReference>
<keyword evidence="4 5" id="KW-0720">Serine protease</keyword>
<dbReference type="PROSITE" id="PS00138">
    <property type="entry name" value="SUBTILASE_SER"/>
    <property type="match status" value="1"/>
</dbReference>
<keyword evidence="3 5" id="KW-0378">Hydrolase</keyword>
<evidence type="ECO:0000256" key="6">
    <source>
        <dbReference type="RuleBase" id="RU003355"/>
    </source>
</evidence>